<name>A0A8F6YAB0_9RHOB</name>
<feature type="region of interest" description="Disordered" evidence="2">
    <location>
        <begin position="1"/>
        <end position="22"/>
    </location>
</feature>
<evidence type="ECO:0000256" key="1">
    <source>
        <dbReference type="PROSITE-ProRule" id="PRU00473"/>
    </source>
</evidence>
<dbReference type="GO" id="GO:0016020">
    <property type="term" value="C:membrane"/>
    <property type="evidence" value="ECO:0007669"/>
    <property type="project" value="UniProtKB-UniRule"/>
</dbReference>
<organism evidence="5 6">
    <name type="scientific">Gymnodinialimonas ceratoperidinii</name>
    <dbReference type="NCBI Taxonomy" id="2856823"/>
    <lineage>
        <taxon>Bacteria</taxon>
        <taxon>Pseudomonadati</taxon>
        <taxon>Pseudomonadota</taxon>
        <taxon>Alphaproteobacteria</taxon>
        <taxon>Rhodobacterales</taxon>
        <taxon>Paracoccaceae</taxon>
        <taxon>Gymnodinialimonas</taxon>
    </lineage>
</organism>
<dbReference type="Proteomes" id="UP000825009">
    <property type="component" value="Chromosome"/>
</dbReference>
<dbReference type="AlphaFoldDB" id="A0A8F6YAB0"/>
<accession>A0A8F6YAB0</accession>
<keyword evidence="1 3" id="KW-0472">Membrane</keyword>
<dbReference type="CDD" id="cd07185">
    <property type="entry name" value="OmpA_C-like"/>
    <property type="match status" value="1"/>
</dbReference>
<keyword evidence="3" id="KW-0812">Transmembrane</keyword>
<dbReference type="KEGG" id="gce:KYE46_00495"/>
<feature type="domain" description="OmpA-like" evidence="4">
    <location>
        <begin position="138"/>
        <end position="255"/>
    </location>
</feature>
<dbReference type="PANTHER" id="PTHR30329:SF21">
    <property type="entry name" value="LIPOPROTEIN YIAD-RELATED"/>
    <property type="match status" value="1"/>
</dbReference>
<proteinExistence type="predicted"/>
<dbReference type="RefSeq" id="WP_219002668.1">
    <property type="nucleotide sequence ID" value="NZ_CP079194.1"/>
</dbReference>
<dbReference type="PROSITE" id="PS51123">
    <property type="entry name" value="OMPA_2"/>
    <property type="match status" value="1"/>
</dbReference>
<dbReference type="Pfam" id="PF00691">
    <property type="entry name" value="OmpA"/>
    <property type="match status" value="1"/>
</dbReference>
<reference evidence="5 6" key="1">
    <citation type="submission" date="2021-07" db="EMBL/GenBank/DDBJ databases">
        <title>A novel Jannaschia species isolated from marine dinoflagellate Ceratoperidinium margalefii.</title>
        <authorList>
            <person name="Jiang Y."/>
            <person name="Li Z."/>
        </authorList>
    </citation>
    <scope>NUCLEOTIDE SEQUENCE [LARGE SCALE GENOMIC DNA]</scope>
    <source>
        <strain evidence="5 6">J12C1-MA-4</strain>
    </source>
</reference>
<feature type="transmembrane region" description="Helical" evidence="3">
    <location>
        <begin position="29"/>
        <end position="48"/>
    </location>
</feature>
<sequence length="256" mass="27089">MATREDDQSGTNEAEQNSTEPRKLITPPLLMLTAVVLTLSAVVGGLLVTRQPSAPLPIVEFTPRLGLTPDVEIRDDRDGHSAASIDAEALPGELQHERAEAPLAVGEVILTSLSLEDTAAHGSRDADAMEAATETCREALQDVAERLAIRFPAGSTAAAPGDLEAARAFAQHATSCDGIRIMVRGHSDATGDETHNLTLSWERAESVIAALGAAGLDTSRFDPIGFGSRRLSPGAPTERADALSRRVEFAVLPQYH</sequence>
<evidence type="ECO:0000313" key="5">
    <source>
        <dbReference type="EMBL" id="QXT39774.1"/>
    </source>
</evidence>
<dbReference type="EMBL" id="CP079194">
    <property type="protein sequence ID" value="QXT39774.1"/>
    <property type="molecule type" value="Genomic_DNA"/>
</dbReference>
<evidence type="ECO:0000313" key="6">
    <source>
        <dbReference type="Proteomes" id="UP000825009"/>
    </source>
</evidence>
<gene>
    <name evidence="5" type="ORF">KYE46_00495</name>
</gene>
<feature type="compositionally biased region" description="Polar residues" evidence="2">
    <location>
        <begin position="9"/>
        <end position="19"/>
    </location>
</feature>
<keyword evidence="3" id="KW-1133">Transmembrane helix</keyword>
<evidence type="ECO:0000256" key="2">
    <source>
        <dbReference type="SAM" id="MobiDB-lite"/>
    </source>
</evidence>
<evidence type="ECO:0000259" key="4">
    <source>
        <dbReference type="PROSITE" id="PS51123"/>
    </source>
</evidence>
<protein>
    <submittedName>
        <fullName evidence="5">OmpA family protein</fullName>
    </submittedName>
</protein>
<keyword evidence="6" id="KW-1185">Reference proteome</keyword>
<dbReference type="InterPro" id="IPR050330">
    <property type="entry name" value="Bact_OuterMem_StrucFunc"/>
</dbReference>
<evidence type="ECO:0000256" key="3">
    <source>
        <dbReference type="SAM" id="Phobius"/>
    </source>
</evidence>
<dbReference type="InterPro" id="IPR006665">
    <property type="entry name" value="OmpA-like"/>
</dbReference>
<dbReference type="PANTHER" id="PTHR30329">
    <property type="entry name" value="STATOR ELEMENT OF FLAGELLAR MOTOR COMPLEX"/>
    <property type="match status" value="1"/>
</dbReference>